<comment type="caution">
    <text evidence="2">The sequence shown here is derived from an EMBL/GenBank/DDBJ whole genome shotgun (WGS) entry which is preliminary data.</text>
</comment>
<dbReference type="EMBL" id="JAHQIW010007128">
    <property type="protein sequence ID" value="KAJ1372341.1"/>
    <property type="molecule type" value="Genomic_DNA"/>
</dbReference>
<accession>A0AAD5RAE4</accession>
<name>A0AAD5RAE4_PARTN</name>
<evidence type="ECO:0008006" key="4">
    <source>
        <dbReference type="Google" id="ProtNLM"/>
    </source>
</evidence>
<protein>
    <recommendedName>
        <fullName evidence="4">Glucuronosyltransferase</fullName>
    </recommendedName>
</protein>
<organism evidence="2 3">
    <name type="scientific">Parelaphostrongylus tenuis</name>
    <name type="common">Meningeal worm</name>
    <dbReference type="NCBI Taxonomy" id="148309"/>
    <lineage>
        <taxon>Eukaryota</taxon>
        <taxon>Metazoa</taxon>
        <taxon>Ecdysozoa</taxon>
        <taxon>Nematoda</taxon>
        <taxon>Chromadorea</taxon>
        <taxon>Rhabditida</taxon>
        <taxon>Rhabditina</taxon>
        <taxon>Rhabditomorpha</taxon>
        <taxon>Strongyloidea</taxon>
        <taxon>Metastrongylidae</taxon>
        <taxon>Parelaphostrongylus</taxon>
    </lineage>
</organism>
<evidence type="ECO:0000313" key="3">
    <source>
        <dbReference type="Proteomes" id="UP001196413"/>
    </source>
</evidence>
<reference evidence="2" key="1">
    <citation type="submission" date="2021-06" db="EMBL/GenBank/DDBJ databases">
        <title>Parelaphostrongylus tenuis whole genome reference sequence.</title>
        <authorList>
            <person name="Garwood T.J."/>
            <person name="Larsen P.A."/>
            <person name="Fountain-Jones N.M."/>
            <person name="Garbe J.R."/>
            <person name="Macchietto M.G."/>
            <person name="Kania S.A."/>
            <person name="Gerhold R.W."/>
            <person name="Richards J.E."/>
            <person name="Wolf T.M."/>
        </authorList>
    </citation>
    <scope>NUCLEOTIDE SEQUENCE</scope>
    <source>
        <strain evidence="2">MNPRO001-30</strain>
        <tissue evidence="2">Meninges</tissue>
    </source>
</reference>
<gene>
    <name evidence="2" type="ORF">KIN20_034474</name>
</gene>
<evidence type="ECO:0000313" key="2">
    <source>
        <dbReference type="EMBL" id="KAJ1372341.1"/>
    </source>
</evidence>
<keyword evidence="1" id="KW-0812">Transmembrane</keyword>
<dbReference type="Proteomes" id="UP001196413">
    <property type="component" value="Unassembled WGS sequence"/>
</dbReference>
<sequence length="54" mass="5866">MPIVVVENFFLLLLCSSSIALNILVWTSTVGQSHNKFLGNIADILEAAGHNVVR</sequence>
<keyword evidence="1" id="KW-1133">Transmembrane helix</keyword>
<keyword evidence="3" id="KW-1185">Reference proteome</keyword>
<keyword evidence="1" id="KW-0472">Membrane</keyword>
<evidence type="ECO:0000256" key="1">
    <source>
        <dbReference type="SAM" id="Phobius"/>
    </source>
</evidence>
<feature type="transmembrane region" description="Helical" evidence="1">
    <location>
        <begin position="6"/>
        <end position="26"/>
    </location>
</feature>
<proteinExistence type="predicted"/>
<dbReference type="AlphaFoldDB" id="A0AAD5RAE4"/>